<sequence>MGEPHVVSALREKRAEISGAILELEKRMAQHRADLVHLDATLRLFAPELEPESIAPKRPPAARSHYFATGELARRCLEALRMAEGRVVAAEQIAVAAMRDKGLDPEDRKTRSDFIQRVLNTLTAQKGKGTVEKIGNGLGARWRLPAEPADHAA</sequence>
<dbReference type="RefSeq" id="WP_014247124.1">
    <property type="nucleotide sequence ID" value="NC_016622.1"/>
</dbReference>
<dbReference type="KEGG" id="ali:AZOLI_0726"/>
<dbReference type="OrthoDB" id="6689728at2"/>
<proteinExistence type="predicted"/>
<dbReference type="HOGENOM" id="CLU_144021_0_0_5"/>
<dbReference type="AlphaFoldDB" id="G7Z9H8"/>
<name>G7Z9H8_AZOL4</name>
<evidence type="ECO:0000313" key="3">
    <source>
        <dbReference type="Proteomes" id="UP000005667"/>
    </source>
</evidence>
<organism evidence="2 3">
    <name type="scientific">Azospirillum lipoferum (strain 4B)</name>
    <dbReference type="NCBI Taxonomy" id="862719"/>
    <lineage>
        <taxon>Bacteria</taxon>
        <taxon>Pseudomonadati</taxon>
        <taxon>Pseudomonadota</taxon>
        <taxon>Alphaproteobacteria</taxon>
        <taxon>Rhodospirillales</taxon>
        <taxon>Azospirillaceae</taxon>
        <taxon>Azospirillum</taxon>
    </lineage>
</organism>
<evidence type="ECO:0000313" key="2">
    <source>
        <dbReference type="EMBL" id="CBS86085.1"/>
    </source>
</evidence>
<accession>G7Z9H8</accession>
<feature type="coiled-coil region" evidence="1">
    <location>
        <begin position="7"/>
        <end position="41"/>
    </location>
</feature>
<dbReference type="EMBL" id="FQ311868">
    <property type="protein sequence ID" value="CBS86085.1"/>
    <property type="molecule type" value="Genomic_DNA"/>
</dbReference>
<protein>
    <submittedName>
        <fullName evidence="2">Uncharacterized protein</fullName>
    </submittedName>
</protein>
<keyword evidence="1" id="KW-0175">Coiled coil</keyword>
<keyword evidence="3" id="KW-1185">Reference proteome</keyword>
<gene>
    <name evidence="2" type="ordered locus">AZOLI_0726</name>
</gene>
<evidence type="ECO:0000256" key="1">
    <source>
        <dbReference type="SAM" id="Coils"/>
    </source>
</evidence>
<dbReference type="Proteomes" id="UP000005667">
    <property type="component" value="Chromosome"/>
</dbReference>
<reference evidence="3" key="1">
    <citation type="journal article" date="2011" name="PLoS Genet.">
        <title>Azospirillum genomes reveal transition of bacteria from aquatic to terrestrial environments.</title>
        <authorList>
            <person name="Wisniewski-Dye F."/>
            <person name="Borziak K."/>
            <person name="Khalsa-Moyers G."/>
            <person name="Alexandre G."/>
            <person name="Sukharnikov L.O."/>
            <person name="Wuichet K."/>
            <person name="Hurst G.B."/>
            <person name="McDonald W.H."/>
            <person name="Robertson J.S."/>
            <person name="Barbe V."/>
            <person name="Calteau A."/>
            <person name="Rouy Z."/>
            <person name="Mangenot S."/>
            <person name="Prigent-Combaret C."/>
            <person name="Normand P."/>
            <person name="Boyer M."/>
            <person name="Siguier P."/>
            <person name="Dessaux Y."/>
            <person name="Elmerich C."/>
            <person name="Condemine G."/>
            <person name="Krishnen G."/>
            <person name="Kennedy I."/>
            <person name="Paterson A.H."/>
            <person name="Gonzalez V."/>
            <person name="Mavingui P."/>
            <person name="Zhulin I.B."/>
        </authorList>
    </citation>
    <scope>NUCLEOTIDE SEQUENCE [LARGE SCALE GENOMIC DNA]</scope>
    <source>
        <strain evidence="3">4B</strain>
    </source>
</reference>